<dbReference type="OrthoDB" id="9999863at2759"/>
<dbReference type="InterPro" id="IPR003445">
    <property type="entry name" value="Cat_transpt"/>
</dbReference>
<protein>
    <recommendedName>
        <fullName evidence="13">Potassium transport protein</fullName>
    </recommendedName>
</protein>
<dbReference type="PANTHER" id="PTHR31064:SF30">
    <property type="entry name" value="HIGH-AFFINITY POTASSIUM TRANSPORT PROTEIN-RELATED"/>
    <property type="match status" value="1"/>
</dbReference>
<gene>
    <name evidence="11" type="ORF">JAAARDRAFT_29190</name>
</gene>
<name>A0A067Q810_9AGAM</name>
<feature type="region of interest" description="Disordered" evidence="9">
    <location>
        <begin position="752"/>
        <end position="777"/>
    </location>
</feature>
<evidence type="ECO:0000256" key="1">
    <source>
        <dbReference type="ARBA" id="ARBA00004141"/>
    </source>
</evidence>
<keyword evidence="7" id="KW-0406">Ion transport</keyword>
<dbReference type="InParanoid" id="A0A067Q810"/>
<keyword evidence="12" id="KW-1185">Reference proteome</keyword>
<organism evidence="11 12">
    <name type="scientific">Jaapia argillacea MUCL 33604</name>
    <dbReference type="NCBI Taxonomy" id="933084"/>
    <lineage>
        <taxon>Eukaryota</taxon>
        <taxon>Fungi</taxon>
        <taxon>Dikarya</taxon>
        <taxon>Basidiomycota</taxon>
        <taxon>Agaricomycotina</taxon>
        <taxon>Agaricomycetes</taxon>
        <taxon>Agaricomycetidae</taxon>
        <taxon>Jaapiales</taxon>
        <taxon>Jaapiaceae</taxon>
        <taxon>Jaapia</taxon>
    </lineage>
</organism>
<dbReference type="GO" id="GO:0140107">
    <property type="term" value="F:high-affinity potassium ion transmembrane transporter activity"/>
    <property type="evidence" value="ECO:0007669"/>
    <property type="project" value="TreeGrafter"/>
</dbReference>
<evidence type="ECO:0008006" key="13">
    <source>
        <dbReference type="Google" id="ProtNLM"/>
    </source>
</evidence>
<evidence type="ECO:0000313" key="11">
    <source>
        <dbReference type="EMBL" id="KDQ63183.1"/>
    </source>
</evidence>
<sequence>MLRISWNYYRLHLTFFTLHPIIWSGIFYAANGQYKVSYVDAFFLCFSAQTVTGLSTINLSTTTGFQQFILFWLMVTGSYTTTSWVMVLVRQRYFISRCSHVISQRRSGGFGTSFKEFRTKTIDALGGGYLWKSATHSAFPQTPPVVTGDANIEEKSAHQVEGDNPGLEVSTAPETPTDHSETMQDVTSSGHREGRRSSNNLTFPEFSELRRTTSPMSMGSIPERASVPFEEPPNSSSQPLQNAYRTSTRHETTLTKRTRQSSREATVLASVAPTEPYQEGFGGFSGPLTLASQIAQSIAPGLSRTIQRKMTLPEQQTLHPIPENSEKPSRNESGDWTDDLEGLNAKVVSYIKTGALWVGRNSLFDTEQLTDEQLEEIGGVEYRAIRVLSWLVPAYFIGTQFCTFIIFTGYLMNVHRFDNVFTAQSRLIPVPWFSAFQAVSAYTGGGLSLVDEGMVPFISAYTLVISLGFLIAAGNMLMPAFLRLIVWCLYHMLPKRSSHREPLQFLLDHPRRCFVYLFPSHQTWFLVAVYMFLTAIEWAGFLVFDIGLSVTESIPRGQRVLAGLFQSQGVRASGFSIVNLGALAPAVKVLYIVMMYISAYPISMSVRSTNVYEERSVGVFYRGTEDEEEPKGEIFSKYLGWHIRRQLAFDLWWLAAALLLICIIERGNIMNPSNDTWFNQFQIMFEIVSAYATVGLSLGIPTENYSFSGALEPGSKLILCAVMLRGRHRDLPVAVDRAILLPHEFSRIPNSNGQHIIPDIPDRHDTNASRKDTNKTT</sequence>
<evidence type="ECO:0000256" key="10">
    <source>
        <dbReference type="SAM" id="Phobius"/>
    </source>
</evidence>
<feature type="transmembrane region" description="Helical" evidence="10">
    <location>
        <begin position="12"/>
        <end position="30"/>
    </location>
</feature>
<feature type="transmembrane region" description="Helical" evidence="10">
    <location>
        <begin position="651"/>
        <end position="669"/>
    </location>
</feature>
<evidence type="ECO:0000256" key="5">
    <source>
        <dbReference type="ARBA" id="ARBA00022958"/>
    </source>
</evidence>
<feature type="compositionally biased region" description="Basic and acidic residues" evidence="9">
    <location>
        <begin position="324"/>
        <end position="333"/>
    </location>
</feature>
<feature type="transmembrane region" description="Helical" evidence="10">
    <location>
        <begin position="524"/>
        <end position="544"/>
    </location>
</feature>
<evidence type="ECO:0000256" key="6">
    <source>
        <dbReference type="ARBA" id="ARBA00022989"/>
    </source>
</evidence>
<keyword evidence="4 10" id="KW-0812">Transmembrane</keyword>
<dbReference type="GO" id="GO:0030007">
    <property type="term" value="P:intracellular potassium ion homeostasis"/>
    <property type="evidence" value="ECO:0007669"/>
    <property type="project" value="TreeGrafter"/>
</dbReference>
<dbReference type="PANTHER" id="PTHR31064">
    <property type="entry name" value="POTASSIUM TRANSPORT PROTEIN DDB_G0292412-RELATED"/>
    <property type="match status" value="1"/>
</dbReference>
<feature type="transmembrane region" description="Helical" evidence="10">
    <location>
        <begin position="577"/>
        <end position="597"/>
    </location>
</feature>
<feature type="transmembrane region" description="Helical" evidence="10">
    <location>
        <begin position="457"/>
        <end position="490"/>
    </location>
</feature>
<dbReference type="Proteomes" id="UP000027265">
    <property type="component" value="Unassembled WGS sequence"/>
</dbReference>
<feature type="transmembrane region" description="Helical" evidence="10">
    <location>
        <begin position="69"/>
        <end position="89"/>
    </location>
</feature>
<evidence type="ECO:0000256" key="9">
    <source>
        <dbReference type="SAM" id="MobiDB-lite"/>
    </source>
</evidence>
<keyword evidence="6 10" id="KW-1133">Transmembrane helix</keyword>
<evidence type="ECO:0000256" key="4">
    <source>
        <dbReference type="ARBA" id="ARBA00022692"/>
    </source>
</evidence>
<evidence type="ECO:0000256" key="7">
    <source>
        <dbReference type="ARBA" id="ARBA00023065"/>
    </source>
</evidence>
<evidence type="ECO:0000256" key="2">
    <source>
        <dbReference type="ARBA" id="ARBA00022448"/>
    </source>
</evidence>
<feature type="compositionally biased region" description="Polar residues" evidence="9">
    <location>
        <begin position="233"/>
        <end position="246"/>
    </location>
</feature>
<dbReference type="NCBIfam" id="TIGR00934">
    <property type="entry name" value="2a38euk"/>
    <property type="match status" value="1"/>
</dbReference>
<dbReference type="GO" id="GO:0005886">
    <property type="term" value="C:plasma membrane"/>
    <property type="evidence" value="ECO:0007669"/>
    <property type="project" value="TreeGrafter"/>
</dbReference>
<keyword evidence="5" id="KW-0630">Potassium</keyword>
<dbReference type="GO" id="GO:1990573">
    <property type="term" value="P:potassium ion import across plasma membrane"/>
    <property type="evidence" value="ECO:0007669"/>
    <property type="project" value="TreeGrafter"/>
</dbReference>
<proteinExistence type="predicted"/>
<accession>A0A067Q810</accession>
<evidence type="ECO:0000256" key="3">
    <source>
        <dbReference type="ARBA" id="ARBA00022538"/>
    </source>
</evidence>
<comment type="subcellular location">
    <subcellularLocation>
        <location evidence="1">Membrane</location>
        <topology evidence="1">Multi-pass membrane protein</topology>
    </subcellularLocation>
</comment>
<dbReference type="AlphaFoldDB" id="A0A067Q810"/>
<feature type="region of interest" description="Disordered" evidence="9">
    <location>
        <begin position="313"/>
        <end position="336"/>
    </location>
</feature>
<keyword evidence="3" id="KW-0633">Potassium transport</keyword>
<keyword evidence="2" id="KW-0813">Transport</keyword>
<feature type="compositionally biased region" description="Basic and acidic residues" evidence="9">
    <location>
        <begin position="760"/>
        <end position="777"/>
    </location>
</feature>
<reference evidence="12" key="1">
    <citation type="journal article" date="2014" name="Proc. Natl. Acad. Sci. U.S.A.">
        <title>Extensive sampling of basidiomycete genomes demonstrates inadequacy of the white-rot/brown-rot paradigm for wood decay fungi.</title>
        <authorList>
            <person name="Riley R."/>
            <person name="Salamov A.A."/>
            <person name="Brown D.W."/>
            <person name="Nagy L.G."/>
            <person name="Floudas D."/>
            <person name="Held B.W."/>
            <person name="Levasseur A."/>
            <person name="Lombard V."/>
            <person name="Morin E."/>
            <person name="Otillar R."/>
            <person name="Lindquist E.A."/>
            <person name="Sun H."/>
            <person name="LaButti K.M."/>
            <person name="Schmutz J."/>
            <person name="Jabbour D."/>
            <person name="Luo H."/>
            <person name="Baker S.E."/>
            <person name="Pisabarro A.G."/>
            <person name="Walton J.D."/>
            <person name="Blanchette R.A."/>
            <person name="Henrissat B."/>
            <person name="Martin F."/>
            <person name="Cullen D."/>
            <person name="Hibbett D.S."/>
            <person name="Grigoriev I.V."/>
        </authorList>
    </citation>
    <scope>NUCLEOTIDE SEQUENCE [LARGE SCALE GENOMIC DNA]</scope>
    <source>
        <strain evidence="12">MUCL 33604</strain>
    </source>
</reference>
<feature type="region of interest" description="Disordered" evidence="9">
    <location>
        <begin position="156"/>
        <end position="266"/>
    </location>
</feature>
<dbReference type="STRING" id="933084.A0A067Q810"/>
<dbReference type="HOGENOM" id="CLU_005947_3_0_1"/>
<dbReference type="InterPro" id="IPR051143">
    <property type="entry name" value="TrkH_K-transport"/>
</dbReference>
<dbReference type="InterPro" id="IPR004773">
    <property type="entry name" value="K/Na_transp_Trk1/HKT1"/>
</dbReference>
<evidence type="ECO:0000256" key="8">
    <source>
        <dbReference type="ARBA" id="ARBA00023136"/>
    </source>
</evidence>
<evidence type="ECO:0000313" key="12">
    <source>
        <dbReference type="Proteomes" id="UP000027265"/>
    </source>
</evidence>
<feature type="transmembrane region" description="Helical" evidence="10">
    <location>
        <begin position="390"/>
        <end position="412"/>
    </location>
</feature>
<dbReference type="Pfam" id="PF02386">
    <property type="entry name" value="TrkH"/>
    <property type="match status" value="1"/>
</dbReference>
<dbReference type="EMBL" id="KL197710">
    <property type="protein sequence ID" value="KDQ63183.1"/>
    <property type="molecule type" value="Genomic_DNA"/>
</dbReference>
<dbReference type="FunCoup" id="A0A067Q810">
    <property type="interactions" value="67"/>
</dbReference>
<keyword evidence="8 10" id="KW-0472">Membrane</keyword>